<feature type="transmembrane region" description="Helical" evidence="6">
    <location>
        <begin position="488"/>
        <end position="507"/>
    </location>
</feature>
<evidence type="ECO:0000256" key="5">
    <source>
        <dbReference type="SAM" id="MobiDB-lite"/>
    </source>
</evidence>
<feature type="transmembrane region" description="Helical" evidence="6">
    <location>
        <begin position="344"/>
        <end position="363"/>
    </location>
</feature>
<dbReference type="EMBL" id="AP022565">
    <property type="protein sequence ID" value="BBX27303.1"/>
    <property type="molecule type" value="Genomic_DNA"/>
</dbReference>
<dbReference type="Pfam" id="PF07690">
    <property type="entry name" value="MFS_1"/>
    <property type="match status" value="1"/>
</dbReference>
<feature type="transmembrane region" description="Helical" evidence="6">
    <location>
        <begin position="279"/>
        <end position="304"/>
    </location>
</feature>
<keyword evidence="2 6" id="KW-0812">Transmembrane</keyword>
<dbReference type="RefSeq" id="WP_163664211.1">
    <property type="nucleotide sequence ID" value="NZ_AP022565.1"/>
</dbReference>
<dbReference type="GO" id="GO:0005886">
    <property type="term" value="C:plasma membrane"/>
    <property type="evidence" value="ECO:0007669"/>
    <property type="project" value="UniProtKB-SubCell"/>
</dbReference>
<dbReference type="InterPro" id="IPR011701">
    <property type="entry name" value="MFS"/>
</dbReference>
<dbReference type="InterPro" id="IPR036259">
    <property type="entry name" value="MFS_trans_sf"/>
</dbReference>
<dbReference type="Gene3D" id="1.20.1250.20">
    <property type="entry name" value="MFS general substrate transporter like domains"/>
    <property type="match status" value="1"/>
</dbReference>
<dbReference type="AlphaFoldDB" id="A0A6N4UTY1"/>
<feature type="transmembrane region" description="Helical" evidence="6">
    <location>
        <begin position="316"/>
        <end position="337"/>
    </location>
</feature>
<sequence>MTDTLVESGQDIDPGMAELSIRQRYWLLVVACLDVSIVISSMVALNAALPDIATQTSATQAQLTWVIDGYTLALACLLLPAGAIGDRYGRRGALLIGLAVFTLASAAPLIWDGPVHLIVARAIAGAGAAFIMPATLSMLTAAFPKSERNKAIGIWAAVVGSGAIAGFLVTGGLLHFWPWQSIFVTFTIMAVAMFILTCTVASSRDADAAPLDWIGAILIGGAVAVFVLGVVEAPVRGWTHPMVWGCMIAGIAMAALFTITQLRHRHPLLDVRLLRRPDFATGSIGVTFLFFANFGFFFVSMQFIQLVMGYSPIQTAFALCPLALPVLILGATTHLYLPRIGLRMSVFGGLLLIATGLMCMRLLELDSSYLDFTWPLLIMSTGIGLSTAPATSAIMGAVPDEKQGVASAVNDTAREIGAALGIAVSGSILAAQYQDLLAPALDSIPDNLHGPVTNSLAEALTVSEHLGPQGAAFARLAQQAFLEATNSALLVMAAVLGVAAVFVAVWAPGRDGRQIAVVRRFRSPETPQPDDRSWQWSRGGRGW</sequence>
<reference evidence="8 9" key="1">
    <citation type="journal article" date="2019" name="Emerg. Microbes Infect.">
        <title>Comprehensive subspecies identification of 175 nontuberculous mycobacteria species based on 7547 genomic profiles.</title>
        <authorList>
            <person name="Matsumoto Y."/>
            <person name="Kinjo T."/>
            <person name="Motooka D."/>
            <person name="Nabeya D."/>
            <person name="Jung N."/>
            <person name="Uechi K."/>
            <person name="Horii T."/>
            <person name="Iida T."/>
            <person name="Fujita J."/>
            <person name="Nakamura S."/>
        </authorList>
    </citation>
    <scope>NUCLEOTIDE SEQUENCE [LARGE SCALE GENOMIC DNA]</scope>
    <source>
        <strain evidence="8 9">JCM 12272</strain>
    </source>
</reference>
<dbReference type="Gene3D" id="1.20.1720.10">
    <property type="entry name" value="Multidrug resistance protein D"/>
    <property type="match status" value="1"/>
</dbReference>
<evidence type="ECO:0000256" key="2">
    <source>
        <dbReference type="ARBA" id="ARBA00022692"/>
    </source>
</evidence>
<feature type="transmembrane region" description="Helical" evidence="6">
    <location>
        <begin position="65"/>
        <end position="85"/>
    </location>
</feature>
<dbReference type="PRINTS" id="PR01036">
    <property type="entry name" value="TCRTETB"/>
</dbReference>
<dbReference type="Proteomes" id="UP000466906">
    <property type="component" value="Chromosome"/>
</dbReference>
<dbReference type="PANTHER" id="PTHR42718">
    <property type="entry name" value="MAJOR FACILITATOR SUPERFAMILY MULTIDRUG TRANSPORTER MFSC"/>
    <property type="match status" value="1"/>
</dbReference>
<name>A0A6N4UTY1_9MYCO</name>
<comment type="subcellular location">
    <subcellularLocation>
        <location evidence="1">Cell membrane</location>
        <topology evidence="1">Multi-pass membrane protein</topology>
    </subcellularLocation>
</comment>
<evidence type="ECO:0000256" key="1">
    <source>
        <dbReference type="ARBA" id="ARBA00004651"/>
    </source>
</evidence>
<feature type="transmembrane region" description="Helical" evidence="6">
    <location>
        <begin position="151"/>
        <end position="176"/>
    </location>
</feature>
<feature type="transmembrane region" description="Helical" evidence="6">
    <location>
        <begin position="416"/>
        <end position="433"/>
    </location>
</feature>
<dbReference type="CDD" id="cd17321">
    <property type="entry name" value="MFS_MMR_MDR_like"/>
    <property type="match status" value="1"/>
</dbReference>
<feature type="domain" description="Major facilitator superfamily (MFS) profile" evidence="7">
    <location>
        <begin position="27"/>
        <end position="511"/>
    </location>
</feature>
<dbReference type="PROSITE" id="PS50850">
    <property type="entry name" value="MFS"/>
    <property type="match status" value="1"/>
</dbReference>
<keyword evidence="3 6" id="KW-1133">Transmembrane helix</keyword>
<dbReference type="PANTHER" id="PTHR42718:SF42">
    <property type="entry name" value="EXPORT PROTEIN"/>
    <property type="match status" value="1"/>
</dbReference>
<accession>A0A6N4UTY1</accession>
<dbReference type="InterPro" id="IPR020846">
    <property type="entry name" value="MFS_dom"/>
</dbReference>
<gene>
    <name evidence="8" type="ORF">MALV_24280</name>
</gene>
<feature type="region of interest" description="Disordered" evidence="5">
    <location>
        <begin position="524"/>
        <end position="543"/>
    </location>
</feature>
<evidence type="ECO:0000259" key="7">
    <source>
        <dbReference type="PROSITE" id="PS50850"/>
    </source>
</evidence>
<evidence type="ECO:0000313" key="8">
    <source>
        <dbReference type="EMBL" id="BBX27303.1"/>
    </source>
</evidence>
<dbReference type="SUPFAM" id="SSF103473">
    <property type="entry name" value="MFS general substrate transporter"/>
    <property type="match status" value="1"/>
</dbReference>
<proteinExistence type="predicted"/>
<protein>
    <submittedName>
        <fullName evidence="8">MFS transporter</fullName>
    </submittedName>
</protein>
<keyword evidence="4 6" id="KW-0472">Membrane</keyword>
<evidence type="ECO:0000313" key="9">
    <source>
        <dbReference type="Proteomes" id="UP000466906"/>
    </source>
</evidence>
<keyword evidence="9" id="KW-1185">Reference proteome</keyword>
<feature type="transmembrane region" description="Helical" evidence="6">
    <location>
        <begin position="92"/>
        <end position="111"/>
    </location>
</feature>
<feature type="transmembrane region" description="Helical" evidence="6">
    <location>
        <begin position="213"/>
        <end position="235"/>
    </location>
</feature>
<feature type="transmembrane region" description="Helical" evidence="6">
    <location>
        <begin position="117"/>
        <end position="139"/>
    </location>
</feature>
<feature type="transmembrane region" description="Helical" evidence="6">
    <location>
        <begin position="25"/>
        <end position="45"/>
    </location>
</feature>
<feature type="transmembrane region" description="Helical" evidence="6">
    <location>
        <begin position="241"/>
        <end position="259"/>
    </location>
</feature>
<evidence type="ECO:0000256" key="3">
    <source>
        <dbReference type="ARBA" id="ARBA00022989"/>
    </source>
</evidence>
<feature type="transmembrane region" description="Helical" evidence="6">
    <location>
        <begin position="182"/>
        <end position="201"/>
    </location>
</feature>
<evidence type="ECO:0000256" key="4">
    <source>
        <dbReference type="ARBA" id="ARBA00023136"/>
    </source>
</evidence>
<dbReference type="KEGG" id="malv:MALV_24280"/>
<organism evidence="8 9">
    <name type="scientific">Mycolicibacterium alvei</name>
    <dbReference type="NCBI Taxonomy" id="67081"/>
    <lineage>
        <taxon>Bacteria</taxon>
        <taxon>Bacillati</taxon>
        <taxon>Actinomycetota</taxon>
        <taxon>Actinomycetes</taxon>
        <taxon>Mycobacteriales</taxon>
        <taxon>Mycobacteriaceae</taxon>
        <taxon>Mycolicibacterium</taxon>
    </lineage>
</organism>
<dbReference type="GO" id="GO:0022857">
    <property type="term" value="F:transmembrane transporter activity"/>
    <property type="evidence" value="ECO:0007669"/>
    <property type="project" value="InterPro"/>
</dbReference>
<evidence type="ECO:0000256" key="6">
    <source>
        <dbReference type="SAM" id="Phobius"/>
    </source>
</evidence>
<feature type="transmembrane region" description="Helical" evidence="6">
    <location>
        <begin position="375"/>
        <end position="395"/>
    </location>
</feature>